<dbReference type="Pfam" id="PF00431">
    <property type="entry name" value="CUB"/>
    <property type="match status" value="1"/>
</dbReference>
<proteinExistence type="predicted"/>
<feature type="domain" description="CUB" evidence="3">
    <location>
        <begin position="21"/>
        <end position="146"/>
    </location>
</feature>
<accession>A0A9J7M0X0</accession>
<dbReference type="FunFam" id="2.60.120.290:FF:000076">
    <property type="entry name" value="Complement C1r subcomponent like"/>
    <property type="match status" value="1"/>
</dbReference>
<dbReference type="Proteomes" id="UP000001554">
    <property type="component" value="Chromosome 11"/>
</dbReference>
<feature type="domain" description="C-type lectin" evidence="4">
    <location>
        <begin position="162"/>
        <end position="227"/>
    </location>
</feature>
<dbReference type="RefSeq" id="XP_035692040.1">
    <property type="nucleotide sequence ID" value="XM_035836147.1"/>
</dbReference>
<evidence type="ECO:0000313" key="5">
    <source>
        <dbReference type="Proteomes" id="UP000001554"/>
    </source>
</evidence>
<name>A0A9J7M0X0_BRAFL</name>
<reference evidence="6" key="2">
    <citation type="submission" date="2025-08" db="UniProtKB">
        <authorList>
            <consortium name="RefSeq"/>
        </authorList>
    </citation>
    <scope>IDENTIFICATION</scope>
    <source>
        <strain evidence="6">S238N-H82</strain>
        <tissue evidence="6">Testes</tissue>
    </source>
</reference>
<dbReference type="InterPro" id="IPR016187">
    <property type="entry name" value="CTDL_fold"/>
</dbReference>
<dbReference type="AlphaFoldDB" id="A0A9J7M0X0"/>
<comment type="caution">
    <text evidence="2">Lacks conserved residue(s) required for the propagation of feature annotation.</text>
</comment>
<evidence type="ECO:0000256" key="1">
    <source>
        <dbReference type="ARBA" id="ARBA00023157"/>
    </source>
</evidence>
<organism evidence="5 6">
    <name type="scientific">Branchiostoma floridae</name>
    <name type="common">Florida lancelet</name>
    <name type="synonym">Amphioxus</name>
    <dbReference type="NCBI Taxonomy" id="7739"/>
    <lineage>
        <taxon>Eukaryota</taxon>
        <taxon>Metazoa</taxon>
        <taxon>Chordata</taxon>
        <taxon>Cephalochordata</taxon>
        <taxon>Leptocardii</taxon>
        <taxon>Amphioxiformes</taxon>
        <taxon>Branchiostomatidae</taxon>
        <taxon>Branchiostoma</taxon>
    </lineage>
</organism>
<dbReference type="InterPro" id="IPR001304">
    <property type="entry name" value="C-type_lectin-like"/>
</dbReference>
<dbReference type="InterPro" id="IPR051513">
    <property type="entry name" value="Tectonin_beta-prop"/>
</dbReference>
<dbReference type="PROSITE" id="PS50041">
    <property type="entry name" value="C_TYPE_LECTIN_2"/>
    <property type="match status" value="1"/>
</dbReference>
<keyword evidence="5" id="KW-1185">Reference proteome</keyword>
<dbReference type="PANTHER" id="PTHR23250">
    <property type="entry name" value="DYSFERLIN-RELATED"/>
    <property type="match status" value="1"/>
</dbReference>
<dbReference type="PROSITE" id="PS01180">
    <property type="entry name" value="CUB"/>
    <property type="match status" value="1"/>
</dbReference>
<reference evidence="5" key="1">
    <citation type="journal article" date="2020" name="Nat. Ecol. Evol.">
        <title>Deeply conserved synteny resolves early events in vertebrate evolution.</title>
        <authorList>
            <person name="Simakov O."/>
            <person name="Marletaz F."/>
            <person name="Yue J.X."/>
            <person name="O'Connell B."/>
            <person name="Jenkins J."/>
            <person name="Brandt A."/>
            <person name="Calef R."/>
            <person name="Tung C.H."/>
            <person name="Huang T.K."/>
            <person name="Schmutz J."/>
            <person name="Satoh N."/>
            <person name="Yu J.K."/>
            <person name="Putnam N.H."/>
            <person name="Green R.E."/>
            <person name="Rokhsar D.S."/>
        </authorList>
    </citation>
    <scope>NUCLEOTIDE SEQUENCE [LARGE SCALE GENOMIC DNA]</scope>
    <source>
        <strain evidence="5">S238N-H82</strain>
    </source>
</reference>
<evidence type="ECO:0000259" key="3">
    <source>
        <dbReference type="PROSITE" id="PS01180"/>
    </source>
</evidence>
<dbReference type="SUPFAM" id="SSF56436">
    <property type="entry name" value="C-type lectin-like"/>
    <property type="match status" value="1"/>
</dbReference>
<evidence type="ECO:0000313" key="6">
    <source>
        <dbReference type="RefSeq" id="XP_035692040.1"/>
    </source>
</evidence>
<evidence type="ECO:0000256" key="2">
    <source>
        <dbReference type="PROSITE-ProRule" id="PRU00059"/>
    </source>
</evidence>
<dbReference type="InterPro" id="IPR000859">
    <property type="entry name" value="CUB_dom"/>
</dbReference>
<dbReference type="GeneID" id="118426639"/>
<gene>
    <name evidence="6" type="primary">LOC118426639</name>
</gene>
<protein>
    <submittedName>
        <fullName evidence="6">Uncharacterized protein LOC118426639 isoform X2</fullName>
    </submittedName>
</protein>
<dbReference type="Gene3D" id="2.60.120.290">
    <property type="entry name" value="Spermadhesin, CUB domain"/>
    <property type="match status" value="1"/>
</dbReference>
<dbReference type="SUPFAM" id="SSF49854">
    <property type="entry name" value="Spermadhesin, CUB domain"/>
    <property type="match status" value="1"/>
</dbReference>
<dbReference type="PANTHER" id="PTHR23250:SF1">
    <property type="entry name" value="TECTONIN BETA-PROPELLER REPEAT-CONTAINING PROTEIN 1"/>
    <property type="match status" value="1"/>
</dbReference>
<evidence type="ECO:0000259" key="4">
    <source>
        <dbReference type="PROSITE" id="PS50041"/>
    </source>
</evidence>
<keyword evidence="1" id="KW-1015">Disulfide bond</keyword>
<dbReference type="SMART" id="SM00042">
    <property type="entry name" value="CUB"/>
    <property type="match status" value="1"/>
</dbReference>
<dbReference type="Pfam" id="PF00059">
    <property type="entry name" value="Lectin_C"/>
    <property type="match status" value="1"/>
</dbReference>
<dbReference type="InterPro" id="IPR035914">
    <property type="entry name" value="Sperma_CUB_dom_sf"/>
</dbReference>
<sequence length="248" mass="27505">MNANIPDMTVCDDCMARETSCGNIRCGLPDDYRCGLIYSPGYPTAFPPSVICLWTIDGPPGSYVTLLLLDVDLPGNSGGVCTSRVLQIRDRFLAVRWNTIHGLCRGEDEQKLYVSSSNDMQLAMLATSNSAEIGGTRGFMATFNISTFIPSRQVDKLPHDAGLHDVIRNRTFVWTDGSPVTFTDWSLMDLRTGFPQPDGAKLNYCVAIVMKNVWGTDQWYDVPCDQQDTRSFICKQKAERVTRPGNNG</sequence>